<dbReference type="GO" id="GO:0098542">
    <property type="term" value="P:defense response to other organism"/>
    <property type="evidence" value="ECO:0007669"/>
    <property type="project" value="TreeGrafter"/>
</dbReference>
<organism evidence="10 11">
    <name type="scientific">Dichanthelium oligosanthes</name>
    <dbReference type="NCBI Taxonomy" id="888268"/>
    <lineage>
        <taxon>Eukaryota</taxon>
        <taxon>Viridiplantae</taxon>
        <taxon>Streptophyta</taxon>
        <taxon>Embryophyta</taxon>
        <taxon>Tracheophyta</taxon>
        <taxon>Spermatophyta</taxon>
        <taxon>Magnoliopsida</taxon>
        <taxon>Liliopsida</taxon>
        <taxon>Poales</taxon>
        <taxon>Poaceae</taxon>
        <taxon>PACMAD clade</taxon>
        <taxon>Panicoideae</taxon>
        <taxon>Panicodae</taxon>
        <taxon>Paniceae</taxon>
        <taxon>Dichantheliinae</taxon>
        <taxon>Dichanthelium</taxon>
    </lineage>
</organism>
<keyword evidence="3" id="KW-0677">Repeat</keyword>
<protein>
    <submittedName>
        <fullName evidence="10">Putative disease resistance RPP13-like protein 1</fullName>
    </submittedName>
</protein>
<feature type="domain" description="Disease resistance N-terminal" evidence="7">
    <location>
        <begin position="18"/>
        <end position="102"/>
    </location>
</feature>
<dbReference type="PRINTS" id="PR00364">
    <property type="entry name" value="DISEASERSIST"/>
</dbReference>
<feature type="domain" description="NB-ARC" evidence="6">
    <location>
        <begin position="201"/>
        <end position="379"/>
    </location>
</feature>
<dbReference type="Gene3D" id="1.10.8.430">
    <property type="entry name" value="Helical domain of apoptotic protease-activating factors"/>
    <property type="match status" value="1"/>
</dbReference>
<evidence type="ECO:0000256" key="2">
    <source>
        <dbReference type="ARBA" id="ARBA00022614"/>
    </source>
</evidence>
<dbReference type="Gene3D" id="3.40.50.300">
    <property type="entry name" value="P-loop containing nucleotide triphosphate hydrolases"/>
    <property type="match status" value="1"/>
</dbReference>
<comment type="similarity">
    <text evidence="1">Belongs to the disease resistance NB-LRR family.</text>
</comment>
<feature type="domain" description="R13L1/DRL21-like LRR repeat region" evidence="9">
    <location>
        <begin position="713"/>
        <end position="834"/>
    </location>
</feature>
<evidence type="ECO:0000259" key="6">
    <source>
        <dbReference type="Pfam" id="PF00931"/>
    </source>
</evidence>
<name>A0A1E5VGN0_9POAL</name>
<dbReference type="InterPro" id="IPR042197">
    <property type="entry name" value="Apaf_helical"/>
</dbReference>
<dbReference type="InterPro" id="IPR027417">
    <property type="entry name" value="P-loop_NTPase"/>
</dbReference>
<dbReference type="EMBL" id="LWDX02040038">
    <property type="protein sequence ID" value="OEL24276.1"/>
    <property type="molecule type" value="Genomic_DNA"/>
</dbReference>
<evidence type="ECO:0000313" key="10">
    <source>
        <dbReference type="EMBL" id="OEL24276.1"/>
    </source>
</evidence>
<keyword evidence="5" id="KW-0611">Plant defense</keyword>
<comment type="caution">
    <text evidence="10">The sequence shown here is derived from an EMBL/GenBank/DDBJ whole genome shotgun (WGS) entry which is preliminary data.</text>
</comment>
<gene>
    <name evidence="10" type="ORF">BAE44_0014705</name>
</gene>
<dbReference type="Pfam" id="PF23559">
    <property type="entry name" value="WHD_DRP"/>
    <property type="match status" value="1"/>
</dbReference>
<reference evidence="10 11" key="1">
    <citation type="submission" date="2016-09" db="EMBL/GenBank/DDBJ databases">
        <title>The draft genome of Dichanthelium oligosanthes: A C3 panicoid grass species.</title>
        <authorList>
            <person name="Studer A.J."/>
            <person name="Schnable J.C."/>
            <person name="Brutnell T.P."/>
        </authorList>
    </citation>
    <scope>NUCLEOTIDE SEQUENCE [LARGE SCALE GENOMIC DNA]</scope>
    <source>
        <strain evidence="11">cv. Kellogg 1175</strain>
        <tissue evidence="10">Leaf</tissue>
    </source>
</reference>
<evidence type="ECO:0000259" key="9">
    <source>
        <dbReference type="Pfam" id="PF25019"/>
    </source>
</evidence>
<dbReference type="InterPro" id="IPR044974">
    <property type="entry name" value="Disease_R_plants"/>
</dbReference>
<dbReference type="Pfam" id="PF18052">
    <property type="entry name" value="Rx_N"/>
    <property type="match status" value="1"/>
</dbReference>
<dbReference type="InterPro" id="IPR036388">
    <property type="entry name" value="WH-like_DNA-bd_sf"/>
</dbReference>
<evidence type="ECO:0000256" key="1">
    <source>
        <dbReference type="ARBA" id="ARBA00008894"/>
    </source>
</evidence>
<keyword evidence="11" id="KW-1185">Reference proteome</keyword>
<dbReference type="InterPro" id="IPR032675">
    <property type="entry name" value="LRR_dom_sf"/>
</dbReference>
<evidence type="ECO:0000313" key="11">
    <source>
        <dbReference type="Proteomes" id="UP000095767"/>
    </source>
</evidence>
<dbReference type="Gene3D" id="3.80.10.10">
    <property type="entry name" value="Ribonuclease Inhibitor"/>
    <property type="match status" value="1"/>
</dbReference>
<keyword evidence="4" id="KW-0547">Nucleotide-binding</keyword>
<evidence type="ECO:0000259" key="8">
    <source>
        <dbReference type="Pfam" id="PF23559"/>
    </source>
</evidence>
<keyword evidence="2" id="KW-0433">Leucine-rich repeat</keyword>
<dbReference type="Pfam" id="PF00931">
    <property type="entry name" value="NB-ARC"/>
    <property type="match status" value="1"/>
</dbReference>
<evidence type="ECO:0000259" key="7">
    <source>
        <dbReference type="Pfam" id="PF18052"/>
    </source>
</evidence>
<accession>A0A1E5VGN0</accession>
<dbReference type="OrthoDB" id="689740at2759"/>
<proteinExistence type="inferred from homology"/>
<dbReference type="Gene3D" id="1.10.10.10">
    <property type="entry name" value="Winged helix-like DNA-binding domain superfamily/Winged helix DNA-binding domain"/>
    <property type="match status" value="1"/>
</dbReference>
<feature type="domain" description="Disease resistance protein winged helix" evidence="8">
    <location>
        <begin position="465"/>
        <end position="532"/>
    </location>
</feature>
<evidence type="ECO:0000256" key="3">
    <source>
        <dbReference type="ARBA" id="ARBA00022737"/>
    </source>
</evidence>
<dbReference type="SUPFAM" id="SSF52540">
    <property type="entry name" value="P-loop containing nucleoside triphosphate hydrolases"/>
    <property type="match status" value="1"/>
</dbReference>
<dbReference type="GO" id="GO:0043531">
    <property type="term" value="F:ADP binding"/>
    <property type="evidence" value="ECO:0007669"/>
    <property type="project" value="InterPro"/>
</dbReference>
<dbReference type="PANTHER" id="PTHR23155:SF1045">
    <property type="entry name" value="OS12G0204800 PROTEIN"/>
    <property type="match status" value="1"/>
</dbReference>
<dbReference type="AlphaFoldDB" id="A0A1E5VGN0"/>
<dbReference type="InterPro" id="IPR056789">
    <property type="entry name" value="LRR_R13L1-DRL21"/>
</dbReference>
<dbReference type="SUPFAM" id="SSF52058">
    <property type="entry name" value="L domain-like"/>
    <property type="match status" value="1"/>
</dbReference>
<dbReference type="InterPro" id="IPR002182">
    <property type="entry name" value="NB-ARC"/>
</dbReference>
<evidence type="ECO:0000256" key="5">
    <source>
        <dbReference type="ARBA" id="ARBA00022821"/>
    </source>
</evidence>
<dbReference type="Proteomes" id="UP000095767">
    <property type="component" value="Unassembled WGS sequence"/>
</dbReference>
<dbReference type="InterPro" id="IPR041118">
    <property type="entry name" value="Rx_N"/>
</dbReference>
<dbReference type="InterPro" id="IPR058922">
    <property type="entry name" value="WHD_DRP"/>
</dbReference>
<evidence type="ECO:0000256" key="4">
    <source>
        <dbReference type="ARBA" id="ARBA00022741"/>
    </source>
</evidence>
<sequence length="880" mass="99921">MAATAVLVFAGKSIATAAISFMVTKAFSYLSEWHQAEGMEAVKDRLLGRLTEIQAVYVAVNLEQIDVQSGSALDQWLWRFRDAVEGAEDVLDEIDYCKLEEEAGVHNLQGDQVRNPIIKFVREKVVAKFKNHNSGRNMVVKLRKALEDLDGVAQGVCQFLQLINHFDNHPLVVHAESSYQQTSSALTATEIFGRDNEKEQIMRWLTGNLDESPNTNRANRLPVLAIIGIGGIGKSTLVQLVCKDLEGSSHFDKIVWAHVSRNTFSATRVTQKILEAITKEKPNAETLEALQQILREQLKPRKFLLILDDVWEDRERREWELLMAPFQTSQSGSRIMLTTRMQSVADIVTSVMGGTYEYLHLHGLDEDKNFMLFQKVAFEDVEAEDYAHLLPVAKKIVKKFQGCPLVTKIAGGHLKENRSAEHWDNLYSQLEQLEGKLDRIFTTVLRASYGHLPEDLQICFRYCSIFPKGYLFKKDELVKMWMGSGLIPQTRSGMERPEDIGERYLVQLTRKSFCTFVPTGYYVMHDLLHDLARNVSVGECLRLEDGGNMQGSDTVRHLWIENFSKLQPKKMKDILLFKNLRTLIIENSSEIDNDCVSALERVVEGLKGLRLLSLKRVPKFCFAKKVPNKHLRYVSLSGMQKAHGLSKLYHLQVLTADKFIAVEPQQLKKLGSLSCLRYVSYGSNGLGDFRVVGLTSLQELHNFQIQAKEGYKISSLQNLSCLRKLQMCNLQNIGNHEEVIEAKLNEKVHLKSLSLNWSVANDSPKDEDNLIIERLEPSARLEKLEIAGYYGIQFPAWINHLLLIVSLELRKCRNWAYLPPLGNLRSLKHLELQEITELIKIGKSSDFSLPPNLRTMVVEDCQNLMKLPLLPSSFGAVGNQ</sequence>
<dbReference type="PANTHER" id="PTHR23155">
    <property type="entry name" value="DISEASE RESISTANCE PROTEIN RP"/>
    <property type="match status" value="1"/>
</dbReference>
<dbReference type="Pfam" id="PF25019">
    <property type="entry name" value="LRR_R13L1-DRL21"/>
    <property type="match status" value="1"/>
</dbReference>